<evidence type="ECO:0000256" key="2">
    <source>
        <dbReference type="ARBA" id="ARBA00004496"/>
    </source>
</evidence>
<dbReference type="PANTHER" id="PTHR23157:SF25">
    <property type="entry name" value="GRIP AND COILED-COIL DOMAIN-CONTAINING PROTEIN 1"/>
    <property type="match status" value="1"/>
</dbReference>
<feature type="compositionally biased region" description="Low complexity" evidence="6">
    <location>
        <begin position="20"/>
        <end position="46"/>
    </location>
</feature>
<dbReference type="PANTHER" id="PTHR23157">
    <property type="entry name" value="GRIP AND COILED-COIL DOMAIN-CONTAINING PROTEIN 1"/>
    <property type="match status" value="1"/>
</dbReference>
<feature type="compositionally biased region" description="Basic and acidic residues" evidence="6">
    <location>
        <begin position="1319"/>
        <end position="1336"/>
    </location>
</feature>
<name>A0A4U0WW95_9PEZI</name>
<dbReference type="InterPro" id="IPR000237">
    <property type="entry name" value="GRIP_dom"/>
</dbReference>
<feature type="compositionally biased region" description="Low complexity" evidence="6">
    <location>
        <begin position="1171"/>
        <end position="1187"/>
    </location>
</feature>
<comment type="subcellular location">
    <subcellularLocation>
        <location evidence="2">Cytoplasm</location>
    </subcellularLocation>
    <subcellularLocation>
        <location evidence="1">Endomembrane system</location>
        <topology evidence="1">Peripheral membrane protein</topology>
    </subcellularLocation>
</comment>
<feature type="domain" description="GRIP" evidence="7">
    <location>
        <begin position="1208"/>
        <end position="1258"/>
    </location>
</feature>
<feature type="compositionally biased region" description="Basic and acidic residues" evidence="6">
    <location>
        <begin position="243"/>
        <end position="262"/>
    </location>
</feature>
<dbReference type="EMBL" id="NAJN01000857">
    <property type="protein sequence ID" value="TKA68000.1"/>
    <property type="molecule type" value="Genomic_DNA"/>
</dbReference>
<feature type="region of interest" description="Disordered" evidence="6">
    <location>
        <begin position="882"/>
        <end position="919"/>
    </location>
</feature>
<dbReference type="STRING" id="331657.A0A4U0WW95"/>
<feature type="region of interest" description="Disordered" evidence="6">
    <location>
        <begin position="243"/>
        <end position="296"/>
    </location>
</feature>
<comment type="caution">
    <text evidence="8">The sequence shown here is derived from an EMBL/GenBank/DDBJ whole genome shotgun (WGS) entry which is preliminary data.</text>
</comment>
<protein>
    <recommendedName>
        <fullName evidence="7">GRIP domain-containing protein</fullName>
    </recommendedName>
</protein>
<dbReference type="Proteomes" id="UP000308768">
    <property type="component" value="Unassembled WGS sequence"/>
</dbReference>
<keyword evidence="9" id="KW-1185">Reference proteome</keyword>
<feature type="compositionally biased region" description="Basic residues" evidence="6">
    <location>
        <begin position="542"/>
        <end position="552"/>
    </location>
</feature>
<evidence type="ECO:0000313" key="9">
    <source>
        <dbReference type="Proteomes" id="UP000308768"/>
    </source>
</evidence>
<evidence type="ECO:0000259" key="7">
    <source>
        <dbReference type="PROSITE" id="PS50913"/>
    </source>
</evidence>
<evidence type="ECO:0000313" key="8">
    <source>
        <dbReference type="EMBL" id="TKA68000.1"/>
    </source>
</evidence>
<feature type="compositionally biased region" description="Basic and acidic residues" evidence="6">
    <location>
        <begin position="573"/>
        <end position="598"/>
    </location>
</feature>
<organism evidence="8 9">
    <name type="scientific">Cryomyces minteri</name>
    <dbReference type="NCBI Taxonomy" id="331657"/>
    <lineage>
        <taxon>Eukaryota</taxon>
        <taxon>Fungi</taxon>
        <taxon>Dikarya</taxon>
        <taxon>Ascomycota</taxon>
        <taxon>Pezizomycotina</taxon>
        <taxon>Dothideomycetes</taxon>
        <taxon>Dothideomycetes incertae sedis</taxon>
        <taxon>Cryomyces</taxon>
    </lineage>
</organism>
<feature type="compositionally biased region" description="Basic and acidic residues" evidence="6">
    <location>
        <begin position="419"/>
        <end position="445"/>
    </location>
</feature>
<feature type="region of interest" description="Disordered" evidence="6">
    <location>
        <begin position="1153"/>
        <end position="1196"/>
    </location>
</feature>
<feature type="compositionally biased region" description="Basic and acidic residues" evidence="6">
    <location>
        <begin position="393"/>
        <end position="405"/>
    </location>
</feature>
<feature type="compositionally biased region" description="Basic and acidic residues" evidence="6">
    <location>
        <begin position="499"/>
        <end position="511"/>
    </location>
</feature>
<feature type="compositionally biased region" description="Basic and acidic residues" evidence="6">
    <location>
        <begin position="52"/>
        <end position="69"/>
    </location>
</feature>
<dbReference type="Pfam" id="PF01465">
    <property type="entry name" value="GRIP"/>
    <property type="match status" value="1"/>
</dbReference>
<dbReference type="GO" id="GO:0005794">
    <property type="term" value="C:Golgi apparatus"/>
    <property type="evidence" value="ECO:0007669"/>
    <property type="project" value="TreeGrafter"/>
</dbReference>
<evidence type="ECO:0000256" key="1">
    <source>
        <dbReference type="ARBA" id="ARBA00004184"/>
    </source>
</evidence>
<dbReference type="OrthoDB" id="1926336at2759"/>
<feature type="region of interest" description="Disordered" evidence="6">
    <location>
        <begin position="1308"/>
        <end position="1344"/>
    </location>
</feature>
<dbReference type="InterPro" id="IPR051952">
    <property type="entry name" value="Golgi-autophagy_related"/>
</dbReference>
<accession>A0A4U0WW95</accession>
<gene>
    <name evidence="8" type="ORF">B0A49_05045</name>
</gene>
<sequence length="1344" mass="150532">MFQRLKGAIDSRIAEEQARQKAAQQPPARTLSASSTRRSSSRALSPSRRRARPADPEAGDKGPEGRGPDPSEFAIEDDDVPSRTSTPRPLIEKLEGSVTSETPTPERTVSEKDGLLGEQTVEAKPEPELPTDVRTKLRRLEKLEAKYNGLLRSYRIAHARISAIEPFEASLRENTPLTSINDPGAFVEYLNQINLKGDMVMDELKRVSADRDAYKSKLELAEKQAREAWDEVAGLRKVREEARQQKAERTEGDENQELEVRNPAEPVLDPLRATDTRPSGNEGAPPPNQSNEDSEDLFSYDSEIPRLEGELKQRDGQIAELTTETRTLKDDLAAAKESAENITQSLETANKDHQALQELKERSELESLEQIKSLEASTTALKSRLQTTEIELQTERDRSKKHEEAVADLTARNQTVTQELKELRSSTKEDHKSDEKDEQLRSEVERLEAELLESRSTQSRYEKRDSTLNSLVQELRSQLKNAEAAREQVEADYVIARGDLQRLEKKPDEIPSKSAELEPSQTLTAPSGSSPNAAQVDGSGSSKKKNKKKRKGGKDAAGVSETSELAVAADNTDAGRTKDGDAEVNQHQEEALNTEKDKALEGLREYLSSMKEKHDAASQDFTLQLEEKNQAIEQLQGKLVDLEDIRSKLGQKDAAVDRLHSKIKDQDDLREEIEGLKDDLMNVGSEHVTAKDKIKELQAEKAKMEEGVQELEKEVSDLKNSLAVSTADNDKLEKMQAEKSSLESDMKRMEEDFEELKAKHALSSAESEEHKSLAVDFEELKSKTATLQTDLSAAEQLAVARFKDLTDLKDHLQKVQPELSSLRSEVAELRISKEELTSTTATIRRLEARERDLRSEIAIYKSQVSEKDTEIRALNDKIAQDTSQRLAAEESNRKAQRDLQRTESERKDATEARDRLTRDLSRAQEELRSSRESLENLEQQVSKFSREAAALREELELKSAQQASSQSLMDSMQDQTRELATQMKEVRERCESLEEELADAHRLLSERSREGETMRRLLADVEGRAEARVKEMRERMDLAIEERDRAEDEASTIGRRRARESEELKAKVRDLEKALARATEEMDSLSRTEAELRAQNDATAHRTALAQNEVTDVRTAMLALRDTLDSAEALAGSLERDKHELRRALDESQQRLAALQKSAKTMADELRAAKSSVQSSRSSLDSTRVNSPAPAKSRNGSLATMAGALGAEPAAPVDYVYLKNVLLQFLEQRDKRLQMQLVPVLGMLLHFDRTDEQKWMAAITANGLTGLAVRGTDAATTRLAAIAAHGHLAPIPRRRAIAVDLAKAPRWTRTKSRSTTSRRASDWRVLDEQRERERGGAGRLSSAV</sequence>
<evidence type="ECO:0000256" key="3">
    <source>
        <dbReference type="ARBA" id="ARBA00022490"/>
    </source>
</evidence>
<feature type="compositionally biased region" description="Basic and acidic residues" evidence="6">
    <location>
        <begin position="108"/>
        <end position="130"/>
    </location>
</feature>
<feature type="compositionally biased region" description="Basic and acidic residues" evidence="6">
    <location>
        <begin position="887"/>
        <end position="919"/>
    </location>
</feature>
<keyword evidence="3" id="KW-0963">Cytoplasm</keyword>
<dbReference type="PROSITE" id="PS50913">
    <property type="entry name" value="GRIP"/>
    <property type="match status" value="1"/>
</dbReference>
<feature type="compositionally biased region" description="Polar residues" evidence="6">
    <location>
        <begin position="97"/>
        <end position="107"/>
    </location>
</feature>
<feature type="region of interest" description="Disordered" evidence="6">
    <location>
        <begin position="334"/>
        <end position="353"/>
    </location>
</feature>
<evidence type="ECO:0000256" key="5">
    <source>
        <dbReference type="ARBA" id="ARBA00023136"/>
    </source>
</evidence>
<keyword evidence="5" id="KW-0472">Membrane</keyword>
<feature type="compositionally biased region" description="Basic and acidic residues" evidence="6">
    <location>
        <begin position="7"/>
        <end position="19"/>
    </location>
</feature>
<reference evidence="8 9" key="1">
    <citation type="submission" date="2017-03" db="EMBL/GenBank/DDBJ databases">
        <title>Genomes of endolithic fungi from Antarctica.</title>
        <authorList>
            <person name="Coleine C."/>
            <person name="Masonjones S."/>
            <person name="Stajich J.E."/>
        </authorList>
    </citation>
    <scope>NUCLEOTIDE SEQUENCE [LARGE SCALE GENOMIC DNA]</scope>
    <source>
        <strain evidence="8 9">CCFEE 5187</strain>
    </source>
</reference>
<dbReference type="SMART" id="SM00755">
    <property type="entry name" value="Grip"/>
    <property type="match status" value="1"/>
</dbReference>
<feature type="region of interest" description="Disordered" evidence="6">
    <location>
        <begin position="497"/>
        <end position="598"/>
    </location>
</feature>
<evidence type="ECO:0000256" key="6">
    <source>
        <dbReference type="SAM" id="MobiDB-lite"/>
    </source>
</evidence>
<feature type="region of interest" description="Disordered" evidence="6">
    <location>
        <begin position="1"/>
        <end position="130"/>
    </location>
</feature>
<evidence type="ECO:0000256" key="4">
    <source>
        <dbReference type="ARBA" id="ARBA00023054"/>
    </source>
</evidence>
<proteinExistence type="predicted"/>
<feature type="compositionally biased region" description="Polar residues" evidence="6">
    <location>
        <begin position="519"/>
        <end position="533"/>
    </location>
</feature>
<feature type="region of interest" description="Disordered" evidence="6">
    <location>
        <begin position="391"/>
        <end position="445"/>
    </location>
</feature>
<keyword evidence="4" id="KW-0175">Coiled coil</keyword>